<dbReference type="eggNOG" id="COG0498">
    <property type="taxonomic scope" value="Bacteria"/>
</dbReference>
<reference evidence="5 6" key="1">
    <citation type="journal article" date="2008" name="J. Bacteriol.">
        <title>'Candidatus Cloacamonas acidaminovorans': genome sequence reconstruction provides a first glimpse of a new bacterial division.</title>
        <authorList>
            <person name="Pelletier E."/>
            <person name="Kreimeyer A."/>
            <person name="Bocs S."/>
            <person name="Rouy Z."/>
            <person name="Gyapay G."/>
            <person name="Chouari R."/>
            <person name="Riviere D."/>
            <person name="Ganesan A."/>
            <person name="Daegelen P."/>
            <person name="Sghir A."/>
            <person name="Cohen G.N."/>
            <person name="Medigue C."/>
            <person name="Weissenbach J."/>
            <person name="Le Paslier D."/>
        </authorList>
    </citation>
    <scope>NUCLEOTIDE SEQUENCE [LARGE SCALE GENOMIC DNA]</scope>
    <source>
        <strain evidence="6">Evry</strain>
    </source>
</reference>
<dbReference type="Gene3D" id="3.40.50.1100">
    <property type="match status" value="2"/>
</dbReference>
<evidence type="ECO:0000313" key="6">
    <source>
        <dbReference type="Proteomes" id="UP000002019"/>
    </source>
</evidence>
<dbReference type="GO" id="GO:0003941">
    <property type="term" value="F:L-serine ammonia-lyase activity"/>
    <property type="evidence" value="ECO:0007669"/>
    <property type="project" value="TreeGrafter"/>
</dbReference>
<sequence>MKSYLTKYRCIECGKEFDPNELHYLCDECGRDYLPGMPLKGVLEAVFNYEEIGRKWKQNPDPLLFSAVNSKFYPPLPVGNTPFFRVNIPGLKSGGTASNYTKLWIKFDGLNPSGSYKDRASQLVVADALQKGIKEIVTASTGNAACSLACLGASAGLKVVIFAPQNAPPAKLIQIQVHNAELHKIDGSYDDAFKAALEYTKTHNCMCRNTGYHPLTIDGKKSAGIEIYVQNGYKVPDWIVIPVGDGVILTGIYKAFLDLKKAGITEKMPHLLCVQAESSDAITSYWETGIYHDAENPITIADSIKVKTPALAHWSVKALKETDGKCIRVSDKEIQEAQLELAKETGVFSEPSSSATLAGLKKVVNHSWLKDAKDIVLLITGHGLKDPGAVKL</sequence>
<dbReference type="GO" id="GO:0006567">
    <property type="term" value="P:L-threonine catabolic process"/>
    <property type="evidence" value="ECO:0007669"/>
    <property type="project" value="TreeGrafter"/>
</dbReference>
<proteinExistence type="predicted"/>
<dbReference type="GO" id="GO:0006565">
    <property type="term" value="P:L-serine catabolic process"/>
    <property type="evidence" value="ECO:0007669"/>
    <property type="project" value="TreeGrafter"/>
</dbReference>
<dbReference type="InterPro" id="IPR001926">
    <property type="entry name" value="TrpB-like_PALP"/>
</dbReference>
<dbReference type="RefSeq" id="WP_015424461.1">
    <property type="nucleotide sequence ID" value="NC_020449.1"/>
</dbReference>
<dbReference type="PANTHER" id="PTHR48078">
    <property type="entry name" value="THREONINE DEHYDRATASE, MITOCHONDRIAL-RELATED"/>
    <property type="match status" value="1"/>
</dbReference>
<evidence type="ECO:0000313" key="5">
    <source>
        <dbReference type="EMBL" id="CAO80602.1"/>
    </source>
</evidence>
<dbReference type="CDD" id="cd01563">
    <property type="entry name" value="Thr-synth_1"/>
    <property type="match status" value="1"/>
</dbReference>
<dbReference type="GO" id="GO:0009097">
    <property type="term" value="P:isoleucine biosynthetic process"/>
    <property type="evidence" value="ECO:0007669"/>
    <property type="project" value="TreeGrafter"/>
</dbReference>
<dbReference type="GO" id="GO:0004794">
    <property type="term" value="F:threonine deaminase activity"/>
    <property type="evidence" value="ECO:0007669"/>
    <property type="project" value="TreeGrafter"/>
</dbReference>
<keyword evidence="2" id="KW-0663">Pyridoxal phosphate</keyword>
<evidence type="ECO:0000256" key="1">
    <source>
        <dbReference type="ARBA" id="ARBA00001933"/>
    </source>
</evidence>
<comment type="cofactor">
    <cofactor evidence="1">
        <name>pyridoxal 5'-phosphate</name>
        <dbReference type="ChEBI" id="CHEBI:597326"/>
    </cofactor>
</comment>
<gene>
    <name evidence="5" type="ordered locus">CLOAM0719</name>
</gene>
<dbReference type="Proteomes" id="UP000002019">
    <property type="component" value="Chromosome"/>
</dbReference>
<organism evidence="5 6">
    <name type="scientific">Cloacimonas acidaminovorans (strain Evry)</name>
    <dbReference type="NCBI Taxonomy" id="459349"/>
    <lineage>
        <taxon>Bacteria</taxon>
        <taxon>Pseudomonadati</taxon>
        <taxon>Candidatus Cloacimonadota</taxon>
        <taxon>Candidatus Cloacimonadia</taxon>
        <taxon>Candidatus Cloacimonadales</taxon>
        <taxon>Candidatus Cloacimonadaceae</taxon>
        <taxon>Candidatus Cloacimonas</taxon>
    </lineage>
</organism>
<dbReference type="OrthoDB" id="9778118at2"/>
<dbReference type="EMBL" id="CU466930">
    <property type="protein sequence ID" value="CAO80602.1"/>
    <property type="molecule type" value="Genomic_DNA"/>
</dbReference>
<name>B0VGY7_CLOAI</name>
<feature type="domain" description="Tryptophan synthase beta chain-like PALP" evidence="4">
    <location>
        <begin position="78"/>
        <end position="381"/>
    </location>
</feature>
<dbReference type="STRING" id="459349.CLOAM0719"/>
<dbReference type="KEGG" id="caci:CLOAM0719"/>
<keyword evidence="6" id="KW-1185">Reference proteome</keyword>
<dbReference type="GO" id="GO:0004795">
    <property type="term" value="F:threonine synthase activity"/>
    <property type="evidence" value="ECO:0007669"/>
    <property type="project" value="UniProtKB-EC"/>
</dbReference>
<dbReference type="EC" id="4.2.3.1" evidence="5"/>
<dbReference type="PANTHER" id="PTHR48078:SF6">
    <property type="entry name" value="L-THREONINE DEHYDRATASE CATABOLIC TDCB"/>
    <property type="match status" value="1"/>
</dbReference>
<evidence type="ECO:0000256" key="2">
    <source>
        <dbReference type="ARBA" id="ARBA00022898"/>
    </source>
</evidence>
<dbReference type="HOGENOM" id="CLU_028142_4_1_0"/>
<dbReference type="AlphaFoldDB" id="B0VGY7"/>
<dbReference type="InterPro" id="IPR050147">
    <property type="entry name" value="Ser/Thr_Dehydratase"/>
</dbReference>
<dbReference type="InterPro" id="IPR036052">
    <property type="entry name" value="TrpB-like_PALP_sf"/>
</dbReference>
<dbReference type="Pfam" id="PF00291">
    <property type="entry name" value="PALP"/>
    <property type="match status" value="1"/>
</dbReference>
<evidence type="ECO:0000256" key="3">
    <source>
        <dbReference type="ARBA" id="ARBA00023239"/>
    </source>
</evidence>
<keyword evidence="3 5" id="KW-0456">Lyase</keyword>
<accession>B0VGY7</accession>
<protein>
    <submittedName>
        <fullName evidence="5">Threonine synthase</fullName>
        <ecNumber evidence="5">4.2.3.1</ecNumber>
    </submittedName>
</protein>
<evidence type="ECO:0000259" key="4">
    <source>
        <dbReference type="Pfam" id="PF00291"/>
    </source>
</evidence>
<dbReference type="SUPFAM" id="SSF53686">
    <property type="entry name" value="Tryptophan synthase beta subunit-like PLP-dependent enzymes"/>
    <property type="match status" value="1"/>
</dbReference>